<proteinExistence type="predicted"/>
<keyword evidence="2" id="KW-1185">Reference proteome</keyword>
<accession>A0ABN1P391</accession>
<reference evidence="1 2" key="1">
    <citation type="journal article" date="2019" name="Int. J. Syst. Evol. Microbiol.">
        <title>The Global Catalogue of Microorganisms (GCM) 10K type strain sequencing project: providing services to taxonomists for standard genome sequencing and annotation.</title>
        <authorList>
            <consortium name="The Broad Institute Genomics Platform"/>
            <consortium name="The Broad Institute Genome Sequencing Center for Infectious Disease"/>
            <person name="Wu L."/>
            <person name="Ma J."/>
        </authorList>
    </citation>
    <scope>NUCLEOTIDE SEQUENCE [LARGE SCALE GENOMIC DNA]</scope>
    <source>
        <strain evidence="1 2">JCM 11117</strain>
    </source>
</reference>
<evidence type="ECO:0000313" key="1">
    <source>
        <dbReference type="EMBL" id="GAA0921733.1"/>
    </source>
</evidence>
<evidence type="ECO:0008006" key="3">
    <source>
        <dbReference type="Google" id="ProtNLM"/>
    </source>
</evidence>
<dbReference type="RefSeq" id="WP_343938365.1">
    <property type="nucleotide sequence ID" value="NZ_BAAAHP010000012.1"/>
</dbReference>
<dbReference type="Proteomes" id="UP001499967">
    <property type="component" value="Unassembled WGS sequence"/>
</dbReference>
<evidence type="ECO:0000313" key="2">
    <source>
        <dbReference type="Proteomes" id="UP001499967"/>
    </source>
</evidence>
<comment type="caution">
    <text evidence="1">The sequence shown here is derived from an EMBL/GenBank/DDBJ whole genome shotgun (WGS) entry which is preliminary data.</text>
</comment>
<sequence length="62" mass="7074">MTPSLSHGNGWFRIRAEVIRAIGARSLRWRVEQVEQCGGEFELIDEHAGTTAFEFDPWIADL</sequence>
<name>A0ABN1P391_9PSEU</name>
<gene>
    <name evidence="1" type="ORF">GCM10009559_04810</name>
</gene>
<organism evidence="1 2">
    <name type="scientific">Pseudonocardia zijingensis</name>
    <dbReference type="NCBI Taxonomy" id="153376"/>
    <lineage>
        <taxon>Bacteria</taxon>
        <taxon>Bacillati</taxon>
        <taxon>Actinomycetota</taxon>
        <taxon>Actinomycetes</taxon>
        <taxon>Pseudonocardiales</taxon>
        <taxon>Pseudonocardiaceae</taxon>
        <taxon>Pseudonocardia</taxon>
    </lineage>
</organism>
<protein>
    <recommendedName>
        <fullName evidence="3">Glyoxalase-like domain-containing protein</fullName>
    </recommendedName>
</protein>
<dbReference type="EMBL" id="BAAAHP010000012">
    <property type="protein sequence ID" value="GAA0921733.1"/>
    <property type="molecule type" value="Genomic_DNA"/>
</dbReference>